<dbReference type="PROSITE" id="PS00108">
    <property type="entry name" value="PROTEIN_KINASE_ST"/>
    <property type="match status" value="1"/>
</dbReference>
<dbReference type="InterPro" id="IPR017441">
    <property type="entry name" value="Protein_kinase_ATP_BS"/>
</dbReference>
<name>A0A443NI41_9MAGN</name>
<dbReference type="PANTHER" id="PTHR45631">
    <property type="entry name" value="OS07G0107800 PROTEIN-RELATED"/>
    <property type="match status" value="1"/>
</dbReference>
<proteinExistence type="predicted"/>
<sequence>MKSSPGHCKNRKQRRGTEIVTEIGSFEKHSRRTGIGRRPKYRFGSLGSPELKKHQVLLLQTLPEKSFISIDCGRADASSYPDSYTDITYAPDATFIQTGVNKEVAISWEGFTPIYRNLRSFPNGGRNCYDLSDVKKGNKYLIRAYFMYGNYDGRNSTPDFGLYIGVNRWTNIFFSEETGDAFNKEIIIVATMNYISICLVDTSSETPFISGLELRPLNSSMYGAENESQSLWSWSLIDLGASSSGNGYPTEPLDLLWDVDHNDNWSAFDTSEQVTNKNGALEPSSTVMMTAVRPANNSDALYYNWTTIDPSWQFLVYLHFAELEQLGPAAVREFTVCCGDSCYGEPVSPEYLVTTTIQTPHPLTGQFNYSCSIQKTPNSTLPPILNAIEIFTILQLTEKPTRERDDPVVKTGGLFCSENRRFTYAEVITLTNNFERAIGKGAFGTVYYGQMPNGTQVAVKMLSLQSVKLLSHKCQGSNEFQNEVQLLIRVHHRNLVSFIGYCQEGDSTALIYEYMAQGDLGSHLLGTRKNSKSLNWGQRLQIALDVAQGLEYLHTGCKPAIIHRDMKTANILLNERFEAKIGDFGLSKVFFKDDEETHISTLVKGTPGYLDPEYFHSNNLTQKSDVYGFGVVLLEMITGQPPIIRSSTNYEKKNLVDWASPIIATRDIQAVLDPRLVGDYDANSLLKVAEIALACTSPRSVERPTMTDIVAELKGCLGTEIAPEISCSSEIEQVGTVSSVSSVLFPR</sequence>
<dbReference type="PROSITE" id="PS00107">
    <property type="entry name" value="PROTEIN_KINASE_ATP"/>
    <property type="match status" value="1"/>
</dbReference>
<comment type="caution">
    <text evidence="11">The sequence shown here is derived from an EMBL/GenBank/DDBJ whole genome shotgun (WGS) entry which is preliminary data.</text>
</comment>
<evidence type="ECO:0000256" key="5">
    <source>
        <dbReference type="ARBA" id="ARBA00022741"/>
    </source>
</evidence>
<evidence type="ECO:0000256" key="6">
    <source>
        <dbReference type="ARBA" id="ARBA00022777"/>
    </source>
</evidence>
<dbReference type="SMART" id="SM00220">
    <property type="entry name" value="S_TKc"/>
    <property type="match status" value="1"/>
</dbReference>
<dbReference type="EMBL" id="QPKB01000002">
    <property type="protein sequence ID" value="RWR78187.1"/>
    <property type="molecule type" value="Genomic_DNA"/>
</dbReference>
<evidence type="ECO:0000256" key="4">
    <source>
        <dbReference type="ARBA" id="ARBA00022679"/>
    </source>
</evidence>
<dbReference type="Pfam" id="PF07714">
    <property type="entry name" value="PK_Tyr_Ser-Thr"/>
    <property type="match status" value="1"/>
</dbReference>
<evidence type="ECO:0000256" key="9">
    <source>
        <dbReference type="PROSITE-ProRule" id="PRU10141"/>
    </source>
</evidence>
<dbReference type="SUPFAM" id="SSF56112">
    <property type="entry name" value="Protein kinase-like (PK-like)"/>
    <property type="match status" value="1"/>
</dbReference>
<dbReference type="FunFam" id="3.30.200.20:FF:000394">
    <property type="entry name" value="Leucine-rich repeat receptor-like protein kinase"/>
    <property type="match status" value="1"/>
</dbReference>
<dbReference type="InterPro" id="IPR024788">
    <property type="entry name" value="Malectin-like_Carb-bd_dom"/>
</dbReference>
<protein>
    <submittedName>
        <fullName evidence="11">Putative LRR receptor-like serine/threonine-protein kinase</fullName>
    </submittedName>
</protein>
<dbReference type="AlphaFoldDB" id="A0A443NI41"/>
<dbReference type="STRING" id="337451.A0A443NI41"/>
<keyword evidence="3" id="KW-0597">Phosphoprotein</keyword>
<dbReference type="InterPro" id="IPR011009">
    <property type="entry name" value="Kinase-like_dom_sf"/>
</dbReference>
<feature type="binding site" evidence="9">
    <location>
        <position position="460"/>
    </location>
    <ligand>
        <name>ATP</name>
        <dbReference type="ChEBI" id="CHEBI:30616"/>
    </ligand>
</feature>
<evidence type="ECO:0000259" key="10">
    <source>
        <dbReference type="PROSITE" id="PS50011"/>
    </source>
</evidence>
<dbReference type="PROSITE" id="PS50011">
    <property type="entry name" value="PROTEIN_KINASE_DOM"/>
    <property type="match status" value="1"/>
</dbReference>
<dbReference type="InterPro" id="IPR008271">
    <property type="entry name" value="Ser/Thr_kinase_AS"/>
</dbReference>
<dbReference type="Proteomes" id="UP000283530">
    <property type="component" value="Unassembled WGS sequence"/>
</dbReference>
<dbReference type="GO" id="GO:0005524">
    <property type="term" value="F:ATP binding"/>
    <property type="evidence" value="ECO:0007669"/>
    <property type="project" value="UniProtKB-UniRule"/>
</dbReference>
<dbReference type="Gene3D" id="3.30.200.20">
    <property type="entry name" value="Phosphorylase Kinase, domain 1"/>
    <property type="match status" value="1"/>
</dbReference>
<comment type="subcellular location">
    <subcellularLocation>
        <location evidence="1">Membrane</location>
        <topology evidence="1">Single-pass membrane protein</topology>
    </subcellularLocation>
</comment>
<dbReference type="Gene3D" id="1.10.510.10">
    <property type="entry name" value="Transferase(Phosphotransferase) domain 1"/>
    <property type="match status" value="1"/>
</dbReference>
<evidence type="ECO:0000256" key="3">
    <source>
        <dbReference type="ARBA" id="ARBA00022553"/>
    </source>
</evidence>
<dbReference type="Pfam" id="PF12819">
    <property type="entry name" value="Malectin_like"/>
    <property type="match status" value="1"/>
</dbReference>
<keyword evidence="8 11" id="KW-0675">Receptor</keyword>
<keyword evidence="4" id="KW-0808">Transferase</keyword>
<dbReference type="InterPro" id="IPR000719">
    <property type="entry name" value="Prot_kinase_dom"/>
</dbReference>
<dbReference type="OrthoDB" id="1111193at2759"/>
<keyword evidence="5 9" id="KW-0547">Nucleotide-binding</keyword>
<dbReference type="CDD" id="cd14066">
    <property type="entry name" value="STKc_IRAK"/>
    <property type="match status" value="1"/>
</dbReference>
<keyword evidence="7 9" id="KW-0067">ATP-binding</keyword>
<reference evidence="11 12" key="1">
    <citation type="journal article" date="2019" name="Nat. Plants">
        <title>Stout camphor tree genome fills gaps in understanding of flowering plant genome evolution.</title>
        <authorList>
            <person name="Chaw S.M."/>
            <person name="Liu Y.C."/>
            <person name="Wu Y.W."/>
            <person name="Wang H.Y."/>
            <person name="Lin C.I."/>
            <person name="Wu C.S."/>
            <person name="Ke H.M."/>
            <person name="Chang L.Y."/>
            <person name="Hsu C.Y."/>
            <person name="Yang H.T."/>
            <person name="Sudianto E."/>
            <person name="Hsu M.H."/>
            <person name="Wu K.P."/>
            <person name="Wang L.N."/>
            <person name="Leebens-Mack J.H."/>
            <person name="Tsai I.J."/>
        </authorList>
    </citation>
    <scope>NUCLEOTIDE SEQUENCE [LARGE SCALE GENOMIC DNA]</scope>
    <source>
        <strain evidence="12">cv. Chaw 1501</strain>
        <tissue evidence="11">Young leaves</tissue>
    </source>
</reference>
<evidence type="ECO:0000256" key="1">
    <source>
        <dbReference type="ARBA" id="ARBA00004167"/>
    </source>
</evidence>
<evidence type="ECO:0000256" key="7">
    <source>
        <dbReference type="ARBA" id="ARBA00022840"/>
    </source>
</evidence>
<gene>
    <name evidence="11" type="ORF">CKAN_00670900</name>
</gene>
<feature type="domain" description="Protein kinase" evidence="10">
    <location>
        <begin position="432"/>
        <end position="717"/>
    </location>
</feature>
<dbReference type="GO" id="GO:0004674">
    <property type="term" value="F:protein serine/threonine kinase activity"/>
    <property type="evidence" value="ECO:0007669"/>
    <property type="project" value="UniProtKB-KW"/>
</dbReference>
<keyword evidence="6 11" id="KW-0418">Kinase</keyword>
<dbReference type="FunFam" id="1.10.510.10:FF:000146">
    <property type="entry name" value="LRR receptor-like serine/threonine-protein kinase IOS1"/>
    <property type="match status" value="1"/>
</dbReference>
<evidence type="ECO:0000313" key="11">
    <source>
        <dbReference type="EMBL" id="RWR78187.1"/>
    </source>
</evidence>
<accession>A0A443NI41</accession>
<dbReference type="InterPro" id="IPR001245">
    <property type="entry name" value="Ser-Thr/Tyr_kinase_cat_dom"/>
</dbReference>
<evidence type="ECO:0000313" key="12">
    <source>
        <dbReference type="Proteomes" id="UP000283530"/>
    </source>
</evidence>
<evidence type="ECO:0000256" key="8">
    <source>
        <dbReference type="ARBA" id="ARBA00023170"/>
    </source>
</evidence>
<keyword evidence="2" id="KW-0723">Serine/threonine-protein kinase</keyword>
<evidence type="ECO:0000256" key="2">
    <source>
        <dbReference type="ARBA" id="ARBA00022527"/>
    </source>
</evidence>
<dbReference type="PANTHER" id="PTHR45631:SF202">
    <property type="entry name" value="SENESCENCE-INDUCED RECEPTOR-LIKE SERINE_THREONINE-PROTEIN KINASE"/>
    <property type="match status" value="1"/>
</dbReference>
<dbReference type="GO" id="GO:0016020">
    <property type="term" value="C:membrane"/>
    <property type="evidence" value="ECO:0007669"/>
    <property type="project" value="UniProtKB-SubCell"/>
</dbReference>
<organism evidence="11 12">
    <name type="scientific">Cinnamomum micranthum f. kanehirae</name>
    <dbReference type="NCBI Taxonomy" id="337451"/>
    <lineage>
        <taxon>Eukaryota</taxon>
        <taxon>Viridiplantae</taxon>
        <taxon>Streptophyta</taxon>
        <taxon>Embryophyta</taxon>
        <taxon>Tracheophyta</taxon>
        <taxon>Spermatophyta</taxon>
        <taxon>Magnoliopsida</taxon>
        <taxon>Magnoliidae</taxon>
        <taxon>Laurales</taxon>
        <taxon>Lauraceae</taxon>
        <taxon>Cinnamomum</taxon>
    </lineage>
</organism>
<keyword evidence="12" id="KW-1185">Reference proteome</keyword>